<dbReference type="AlphaFoldDB" id="A0A718AAK5"/>
<sequence length="28" mass="3244">MNYVPEPDKIEAGVKILAEEIERAWREG</sequence>
<organism evidence="1">
    <name type="scientific">Salmonella enterica subsp. enterica serovar Typhi str. CT18</name>
    <dbReference type="NCBI Taxonomy" id="220341"/>
    <lineage>
        <taxon>Bacteria</taxon>
        <taxon>Pseudomonadati</taxon>
        <taxon>Pseudomonadota</taxon>
        <taxon>Gammaproteobacteria</taxon>
        <taxon>Enterobacterales</taxon>
        <taxon>Enterobacteriaceae</taxon>
        <taxon>Salmonella</taxon>
    </lineage>
</organism>
<reference evidence="1" key="1">
    <citation type="journal article" date="2018" name="Genome Biol.">
        <title>SKESA: strategic k-mer extension for scrupulous assemblies.</title>
        <authorList>
            <person name="Souvorov A."/>
            <person name="Agarwala R."/>
            <person name="Lipman D.J."/>
        </authorList>
    </citation>
    <scope>NUCLEOTIDE SEQUENCE</scope>
    <source>
        <strain evidence="1">CT18</strain>
    </source>
</reference>
<dbReference type="GO" id="GO:0008483">
    <property type="term" value="F:transaminase activity"/>
    <property type="evidence" value="ECO:0007669"/>
    <property type="project" value="UniProtKB-KW"/>
</dbReference>
<name>A0A718AAK5_SALTI</name>
<evidence type="ECO:0000313" key="1">
    <source>
        <dbReference type="EMBL" id="HAD6306858.1"/>
    </source>
</evidence>
<keyword evidence="1" id="KW-0808">Transferase</keyword>
<gene>
    <name evidence="1" type="ORF">G1V80_22790</name>
</gene>
<reference evidence="1" key="2">
    <citation type="submission" date="2019-01" db="EMBL/GenBank/DDBJ databases">
        <authorList>
            <consortium name="NCBI Pathogen Detection Project"/>
        </authorList>
    </citation>
    <scope>NUCLEOTIDE SEQUENCE</scope>
    <source>
        <strain evidence="1">CT18</strain>
    </source>
</reference>
<accession>A0A718AAK5</accession>
<keyword evidence="1" id="KW-0032">Aminotransferase</keyword>
<feature type="non-terminal residue" evidence="1">
    <location>
        <position position="1"/>
    </location>
</feature>
<proteinExistence type="predicted"/>
<protein>
    <submittedName>
        <fullName evidence="1">Valine--pyruvate aminotransferase</fullName>
    </submittedName>
</protein>
<comment type="caution">
    <text evidence="1">The sequence shown here is derived from an EMBL/GenBank/DDBJ whole genome shotgun (WGS) entry which is preliminary data.</text>
</comment>
<keyword evidence="1" id="KW-0670">Pyruvate</keyword>
<dbReference type="EMBL" id="DAAPID010000043">
    <property type="protein sequence ID" value="HAD6306858.1"/>
    <property type="molecule type" value="Genomic_DNA"/>
</dbReference>